<name>A0A1J7CC96_9ACTN</name>
<gene>
    <name evidence="1" type="ORF">BIV57_02030</name>
</gene>
<dbReference type="Proteomes" id="UP000243342">
    <property type="component" value="Unassembled WGS sequence"/>
</dbReference>
<dbReference type="EMBL" id="MLCF01000006">
    <property type="protein sequence ID" value="OIV39132.1"/>
    <property type="molecule type" value="Genomic_DNA"/>
</dbReference>
<keyword evidence="2" id="KW-1185">Reference proteome</keyword>
<evidence type="ECO:0000313" key="1">
    <source>
        <dbReference type="EMBL" id="OIV39132.1"/>
    </source>
</evidence>
<accession>A0A1J7CC96</accession>
<protein>
    <submittedName>
        <fullName evidence="1">Uncharacterized protein</fullName>
    </submittedName>
</protein>
<dbReference type="AlphaFoldDB" id="A0A1J7CC96"/>
<proteinExistence type="predicted"/>
<reference evidence="1 2" key="1">
    <citation type="submission" date="2016-10" db="EMBL/GenBank/DDBJ databases">
        <title>Genome sequence of Streptomyces gilvigriseus MUSC 26.</title>
        <authorList>
            <person name="Lee L.-H."/>
            <person name="Ser H.-L."/>
        </authorList>
    </citation>
    <scope>NUCLEOTIDE SEQUENCE [LARGE SCALE GENOMIC DNA]</scope>
    <source>
        <strain evidence="1 2">MUSC 26</strain>
    </source>
</reference>
<evidence type="ECO:0000313" key="2">
    <source>
        <dbReference type="Proteomes" id="UP000243342"/>
    </source>
</evidence>
<organism evidence="1 2">
    <name type="scientific">Mangrovactinospora gilvigrisea</name>
    <dbReference type="NCBI Taxonomy" id="1428644"/>
    <lineage>
        <taxon>Bacteria</taxon>
        <taxon>Bacillati</taxon>
        <taxon>Actinomycetota</taxon>
        <taxon>Actinomycetes</taxon>
        <taxon>Kitasatosporales</taxon>
        <taxon>Streptomycetaceae</taxon>
        <taxon>Mangrovactinospora</taxon>
    </lineage>
</organism>
<sequence length="148" mass="16321">MVGGHRAVLASFSDARINSENWEMHGVKLEAGVKAALKARVLADRRSSGIRFLAEGHYMDAALRALPDDPQAWVAMAKAFQAERFADPEIGKQTTYRVGPVAYELLANLNQAMQELNYGRRGLYVLSAAMERLLQEMDKDGPLTGGRD</sequence>
<dbReference type="STRING" id="1428644.BIV57_02030"/>
<comment type="caution">
    <text evidence="1">The sequence shown here is derived from an EMBL/GenBank/DDBJ whole genome shotgun (WGS) entry which is preliminary data.</text>
</comment>